<sequence>MGWEKAGCLKGPKGDPGPRGPAGDENMAPLTAEEIKAIVGEGGGSIGGGAEMKLLWEGKWSASNIKVPDSNAYSVFLLTVDSPEKKNVPVIACRDKNGGFSLANFSTSGMSSNRTFRSMMVAIFHDGDTMKASPQVVSEYTLTSSTPGDVQYKRSQTYYNVTKIYGLM</sequence>
<proteinExistence type="predicted"/>
<evidence type="ECO:0000313" key="3">
    <source>
        <dbReference type="Proteomes" id="UP000727506"/>
    </source>
</evidence>
<organism evidence="2 3">
    <name type="scientific">Slackia piriformis</name>
    <dbReference type="NCBI Taxonomy" id="626934"/>
    <lineage>
        <taxon>Bacteria</taxon>
        <taxon>Bacillati</taxon>
        <taxon>Actinomycetota</taxon>
        <taxon>Coriobacteriia</taxon>
        <taxon>Eggerthellales</taxon>
        <taxon>Eggerthellaceae</taxon>
        <taxon>Slackia</taxon>
    </lineage>
</organism>
<name>A0A943Z7J8_9ACTN</name>
<accession>A0A943Z7J8</accession>
<dbReference type="AlphaFoldDB" id="A0A943Z7J8"/>
<evidence type="ECO:0000313" key="2">
    <source>
        <dbReference type="EMBL" id="MBS6940744.1"/>
    </source>
</evidence>
<gene>
    <name evidence="2" type="ORF">KH142_04550</name>
</gene>
<reference evidence="2" key="1">
    <citation type="submission" date="2021-02" db="EMBL/GenBank/DDBJ databases">
        <title>Infant gut strain persistence is associated with maternal origin, phylogeny, and functional potential including surface adhesion and iron acquisition.</title>
        <authorList>
            <person name="Lou Y.C."/>
        </authorList>
    </citation>
    <scope>NUCLEOTIDE SEQUENCE</scope>
    <source>
        <strain evidence="2">L2_039_000G1_dasL2_039_000G1_concoct_11</strain>
    </source>
</reference>
<feature type="region of interest" description="Disordered" evidence="1">
    <location>
        <begin position="1"/>
        <end position="26"/>
    </location>
</feature>
<protein>
    <submittedName>
        <fullName evidence="2">Uncharacterized protein</fullName>
    </submittedName>
</protein>
<evidence type="ECO:0000256" key="1">
    <source>
        <dbReference type="SAM" id="MobiDB-lite"/>
    </source>
</evidence>
<dbReference type="Proteomes" id="UP000727506">
    <property type="component" value="Unassembled WGS sequence"/>
</dbReference>
<dbReference type="EMBL" id="JAGZSV010000062">
    <property type="protein sequence ID" value="MBS6940744.1"/>
    <property type="molecule type" value="Genomic_DNA"/>
</dbReference>
<comment type="caution">
    <text evidence="2">The sequence shown here is derived from an EMBL/GenBank/DDBJ whole genome shotgun (WGS) entry which is preliminary data.</text>
</comment>